<sequence length="268" mass="29258">MKKVLFLLIPAAILLSCKGKPTQSAADTTSTHSSPLFLKKQLSVYQGVWVKSDYIEKINQSQSVLAAVDVVTGITGMQIDSGLLNGDSLEVTVGWDNQNPGNVALTFKPGKNPAAVKFGEDELGYSIANGDTSLILYQIYNKQLFKTRYNRILPVGPDRNLSDAINYAINKALIAGNYTLKGSVDKVTFTNDGQVTGLAGVKKYFIENDLKPGALKNLDLIILDEFSSKKAVYSYLFKGNTLELYEAKPNANATLMVSGKLKYTLTRQ</sequence>
<proteinExistence type="predicted"/>
<dbReference type="OrthoDB" id="886674at2"/>
<dbReference type="PROSITE" id="PS51257">
    <property type="entry name" value="PROKAR_LIPOPROTEIN"/>
    <property type="match status" value="1"/>
</dbReference>
<protein>
    <submittedName>
        <fullName evidence="2">Uncharacterized protein</fullName>
    </submittedName>
</protein>
<dbReference type="EMBL" id="SBIW01000002">
    <property type="protein sequence ID" value="RWY55576.1"/>
    <property type="molecule type" value="Genomic_DNA"/>
</dbReference>
<name>A0A3S3WF95_9SPHI</name>
<organism evidence="2 3">
    <name type="scientific">Mucilaginibacter gilvus</name>
    <dbReference type="NCBI Taxonomy" id="2305909"/>
    <lineage>
        <taxon>Bacteria</taxon>
        <taxon>Pseudomonadati</taxon>
        <taxon>Bacteroidota</taxon>
        <taxon>Sphingobacteriia</taxon>
        <taxon>Sphingobacteriales</taxon>
        <taxon>Sphingobacteriaceae</taxon>
        <taxon>Mucilaginibacter</taxon>
    </lineage>
</organism>
<evidence type="ECO:0000313" key="2">
    <source>
        <dbReference type="EMBL" id="RWY55576.1"/>
    </source>
</evidence>
<accession>A0A3S3WF95</accession>
<dbReference type="Proteomes" id="UP000286701">
    <property type="component" value="Unassembled WGS sequence"/>
</dbReference>
<keyword evidence="1" id="KW-0732">Signal</keyword>
<evidence type="ECO:0000313" key="3">
    <source>
        <dbReference type="Proteomes" id="UP000286701"/>
    </source>
</evidence>
<dbReference type="RefSeq" id="WP_128532392.1">
    <property type="nucleotide sequence ID" value="NZ_SBIW01000002.1"/>
</dbReference>
<feature type="chain" id="PRO_5018708237" evidence="1">
    <location>
        <begin position="26"/>
        <end position="268"/>
    </location>
</feature>
<dbReference type="AlphaFoldDB" id="A0A3S3WF95"/>
<gene>
    <name evidence="2" type="ORF">EPL05_04155</name>
</gene>
<comment type="caution">
    <text evidence="2">The sequence shown here is derived from an EMBL/GenBank/DDBJ whole genome shotgun (WGS) entry which is preliminary data.</text>
</comment>
<feature type="signal peptide" evidence="1">
    <location>
        <begin position="1"/>
        <end position="25"/>
    </location>
</feature>
<reference evidence="2 3" key="1">
    <citation type="submission" date="2019-01" db="EMBL/GenBank/DDBJ databases">
        <title>Mucilaginibacter antarcticum sp. nov., isolated from antarctic soil.</title>
        <authorList>
            <person name="Yan Y.-Q."/>
            <person name="Du Z.-J."/>
        </authorList>
    </citation>
    <scope>NUCLEOTIDE SEQUENCE [LARGE SCALE GENOMIC DNA]</scope>
    <source>
        <strain evidence="2 3">F01003</strain>
    </source>
</reference>
<keyword evidence="3" id="KW-1185">Reference proteome</keyword>
<evidence type="ECO:0000256" key="1">
    <source>
        <dbReference type="SAM" id="SignalP"/>
    </source>
</evidence>